<feature type="signal peptide" evidence="1">
    <location>
        <begin position="1"/>
        <end position="18"/>
    </location>
</feature>
<evidence type="ECO:0000313" key="2">
    <source>
        <dbReference type="EMBL" id="MBC5621582.1"/>
    </source>
</evidence>
<dbReference type="EMBL" id="JACOOH010000004">
    <property type="protein sequence ID" value="MBC5621582.1"/>
    <property type="molecule type" value="Genomic_DNA"/>
</dbReference>
<proteinExistence type="predicted"/>
<gene>
    <name evidence="2" type="ORF">H8S64_10775</name>
</gene>
<feature type="chain" id="PRO_5045242757" description="DUF3857 domain-containing protein" evidence="1">
    <location>
        <begin position="19"/>
        <end position="545"/>
    </location>
</feature>
<protein>
    <recommendedName>
        <fullName evidence="4">DUF3857 domain-containing protein</fullName>
    </recommendedName>
</protein>
<keyword evidence="1" id="KW-0732">Signal</keyword>
<dbReference type="Proteomes" id="UP000646484">
    <property type="component" value="Unassembled WGS sequence"/>
</dbReference>
<dbReference type="RefSeq" id="WP_186976056.1">
    <property type="nucleotide sequence ID" value="NZ_JACOOH010000004.1"/>
</dbReference>
<evidence type="ECO:0008006" key="4">
    <source>
        <dbReference type="Google" id="ProtNLM"/>
    </source>
</evidence>
<organism evidence="2 3">
    <name type="scientific">Butyricimonas hominis</name>
    <dbReference type="NCBI Taxonomy" id="2763032"/>
    <lineage>
        <taxon>Bacteria</taxon>
        <taxon>Pseudomonadati</taxon>
        <taxon>Bacteroidota</taxon>
        <taxon>Bacteroidia</taxon>
        <taxon>Bacteroidales</taxon>
        <taxon>Odoribacteraceae</taxon>
        <taxon>Butyricimonas</taxon>
    </lineage>
</organism>
<reference evidence="2 3" key="1">
    <citation type="submission" date="2020-08" db="EMBL/GenBank/DDBJ databases">
        <title>Genome public.</title>
        <authorList>
            <person name="Liu C."/>
            <person name="Sun Q."/>
        </authorList>
    </citation>
    <scope>NUCLEOTIDE SEQUENCE [LARGE SCALE GENOMIC DNA]</scope>
    <source>
        <strain evidence="2 3">NSJ-56</strain>
    </source>
</reference>
<evidence type="ECO:0000256" key="1">
    <source>
        <dbReference type="SAM" id="SignalP"/>
    </source>
</evidence>
<accession>A0ABR7D1F3</accession>
<name>A0ABR7D1F3_9BACT</name>
<keyword evidence="3" id="KW-1185">Reference proteome</keyword>
<comment type="caution">
    <text evidence="2">The sequence shown here is derived from an EMBL/GenBank/DDBJ whole genome shotgun (WGS) entry which is preliminary data.</text>
</comment>
<evidence type="ECO:0000313" key="3">
    <source>
        <dbReference type="Proteomes" id="UP000646484"/>
    </source>
</evidence>
<sequence length="545" mass="63695">MKKLVLLFVLYISCIRFAGATGQAGEVIIIGQDTLQLLSCPIEVDSVLSLKVSTCADRCGSSTGCWRGYIGWWRLENGTLYLEKLVKEDRDSLGREILIDTKDIFDAYNRDGKIVASWFTGGLRVVKGECISYTHMDFWRDYEEEWIYRVEQGKVVSRQVYHNVSRKAAISSGDFIMWVADLFNGDQFPELKDKHLFFKARVLPRFDGSIDSMNIEICVMPSDSVSRKALRYRKWIKNDFSNPYTKAIKAYLELLPEWDYLSIRDQVRAYELAWDLVGWEGKGCKAYEEQCLLKSSADELSLNDSIYRLREHPLQYDMNLFTRLRSLWQKALLSGYLWKYFACWEIRNDRLYLVSLHDGKTKESIPLSYIFPQNAGEPVEASWYTGKLLLQGKGPLGQGFPLHKIYREEIVCEIEKGKIVRQTRYDNFFKEGNEKARNRYEKEIENFDWKQFPDLKDKNIDCQYRVYPRMDGTVDSVCINIILSEKNEPWKQEKIEDPRHPYVKICRDILGKVPSWEVILERGEVRTVKGIVLVRRSIPKSEEDN</sequence>